<name>A0A645GS32_9ZZZZ</name>
<accession>A0A645GS32</accession>
<organism evidence="1">
    <name type="scientific">bioreactor metagenome</name>
    <dbReference type="NCBI Taxonomy" id="1076179"/>
    <lineage>
        <taxon>unclassified sequences</taxon>
        <taxon>metagenomes</taxon>
        <taxon>ecological metagenomes</taxon>
    </lineage>
</organism>
<protein>
    <submittedName>
        <fullName evidence="1">Uncharacterized protein</fullName>
    </submittedName>
</protein>
<sequence>MMIKNIINTVFFELFCHHINIIRRIAAMNHIKADFFINLLSQAVFFFKCRSIFFQVADRTIPLFGQIMPENMDTADTFIFRHVTSAFWTNN</sequence>
<dbReference type="AlphaFoldDB" id="A0A645GS32"/>
<comment type="caution">
    <text evidence="1">The sequence shown here is derived from an EMBL/GenBank/DDBJ whole genome shotgun (WGS) entry which is preliminary data.</text>
</comment>
<reference evidence="1" key="1">
    <citation type="submission" date="2019-08" db="EMBL/GenBank/DDBJ databases">
        <authorList>
            <person name="Kucharzyk K."/>
            <person name="Murdoch R.W."/>
            <person name="Higgins S."/>
            <person name="Loffler F."/>
        </authorList>
    </citation>
    <scope>NUCLEOTIDE SEQUENCE</scope>
</reference>
<evidence type="ECO:0000313" key="1">
    <source>
        <dbReference type="EMBL" id="MPN29661.1"/>
    </source>
</evidence>
<proteinExistence type="predicted"/>
<dbReference type="EMBL" id="VSSQ01080459">
    <property type="protein sequence ID" value="MPN29661.1"/>
    <property type="molecule type" value="Genomic_DNA"/>
</dbReference>
<gene>
    <name evidence="1" type="ORF">SDC9_177114</name>
</gene>